<accession>A0A8H3ULF3</accession>
<evidence type="ECO:0000256" key="1">
    <source>
        <dbReference type="ARBA" id="ARBA00006484"/>
    </source>
</evidence>
<reference evidence="3 5" key="1">
    <citation type="submission" date="2019-11" db="EMBL/GenBank/DDBJ databases">
        <title>Venturia inaequalis Genome Resource.</title>
        <authorList>
            <person name="Lichtner F.J."/>
        </authorList>
    </citation>
    <scope>NUCLEOTIDE SEQUENCE [LARGE SCALE GENOMIC DNA]</scope>
    <source>
        <strain evidence="4 6">120213</strain>
        <strain evidence="3">Bline_iso_100314</strain>
    </source>
</reference>
<dbReference type="GO" id="GO:0016491">
    <property type="term" value="F:oxidoreductase activity"/>
    <property type="evidence" value="ECO:0007669"/>
    <property type="project" value="UniProtKB-KW"/>
</dbReference>
<name>A0A8H3ULF3_VENIN</name>
<evidence type="ECO:0000313" key="6">
    <source>
        <dbReference type="Proteomes" id="UP000447873"/>
    </source>
</evidence>
<dbReference type="Gene3D" id="3.40.50.720">
    <property type="entry name" value="NAD(P)-binding Rossmann-like Domain"/>
    <property type="match status" value="1"/>
</dbReference>
<dbReference type="AlphaFoldDB" id="A0A8H3ULF3"/>
<dbReference type="EMBL" id="WNWS01000024">
    <property type="protein sequence ID" value="KAE9986892.1"/>
    <property type="molecule type" value="Genomic_DNA"/>
</dbReference>
<evidence type="ECO:0000313" key="3">
    <source>
        <dbReference type="EMBL" id="KAE9971805.1"/>
    </source>
</evidence>
<dbReference type="Proteomes" id="UP000447873">
    <property type="component" value="Unassembled WGS sequence"/>
</dbReference>
<dbReference type="PANTHER" id="PTHR43669:SF4">
    <property type="entry name" value="SHORT-CHAIN DEHYDROGENASE"/>
    <property type="match status" value="1"/>
</dbReference>
<dbReference type="PANTHER" id="PTHR43669">
    <property type="entry name" value="5-KETO-D-GLUCONATE 5-REDUCTASE"/>
    <property type="match status" value="1"/>
</dbReference>
<dbReference type="SUPFAM" id="SSF51735">
    <property type="entry name" value="NAD(P)-binding Rossmann-fold domains"/>
    <property type="match status" value="1"/>
</dbReference>
<dbReference type="Pfam" id="PF00106">
    <property type="entry name" value="adh_short"/>
    <property type="match status" value="1"/>
</dbReference>
<keyword evidence="2" id="KW-0560">Oxidoreductase</keyword>
<gene>
    <name evidence="3" type="ORF">BLS_004307</name>
    <name evidence="4" type="ORF">EG328_004334</name>
</gene>
<proteinExistence type="inferred from homology"/>
<dbReference type="InterPro" id="IPR002347">
    <property type="entry name" value="SDR_fam"/>
</dbReference>
<dbReference type="Proteomes" id="UP000433883">
    <property type="component" value="Unassembled WGS sequence"/>
</dbReference>
<protein>
    <submittedName>
        <fullName evidence="3">Uncharacterized protein</fullName>
    </submittedName>
</protein>
<organism evidence="3 5">
    <name type="scientific">Venturia inaequalis</name>
    <name type="common">Apple scab fungus</name>
    <dbReference type="NCBI Taxonomy" id="5025"/>
    <lineage>
        <taxon>Eukaryota</taxon>
        <taxon>Fungi</taxon>
        <taxon>Dikarya</taxon>
        <taxon>Ascomycota</taxon>
        <taxon>Pezizomycotina</taxon>
        <taxon>Dothideomycetes</taxon>
        <taxon>Pleosporomycetidae</taxon>
        <taxon>Venturiales</taxon>
        <taxon>Venturiaceae</taxon>
        <taxon>Venturia</taxon>
    </lineage>
</organism>
<sequence>MSNGPTALIFGFGKNVGTEVAKSFSQNGYRVATVSRSESPASTSLGYIHIQGDLSDQTSIPSIFSDVRSKLGEPSVVIYNAAANSHMNKADPLSIPLADVVKDLNINTVSALIAAQEATKSFAALPSSASKTFIFTGNILNLQILPPLMSNGIGKCATAHFLESAATAYKADGYKFYYADERKEDGAPVYNAINGEAHGKFYVELSEGREQGPWLATFVKGIGYKDFLAK</sequence>
<evidence type="ECO:0000313" key="5">
    <source>
        <dbReference type="Proteomes" id="UP000433883"/>
    </source>
</evidence>
<dbReference type="InterPro" id="IPR036291">
    <property type="entry name" value="NAD(P)-bd_dom_sf"/>
</dbReference>
<dbReference type="EMBL" id="WNWQ01000282">
    <property type="protein sequence ID" value="KAE9971805.1"/>
    <property type="molecule type" value="Genomic_DNA"/>
</dbReference>
<evidence type="ECO:0000313" key="4">
    <source>
        <dbReference type="EMBL" id="KAE9986892.1"/>
    </source>
</evidence>
<comment type="caution">
    <text evidence="3">The sequence shown here is derived from an EMBL/GenBank/DDBJ whole genome shotgun (WGS) entry which is preliminary data.</text>
</comment>
<evidence type="ECO:0000256" key="2">
    <source>
        <dbReference type="ARBA" id="ARBA00023002"/>
    </source>
</evidence>
<comment type="similarity">
    <text evidence="1">Belongs to the short-chain dehydrogenases/reductases (SDR) family.</text>
</comment>